<sequence>ALHQLRTGGSKKVTLVQLLAGWRKADKAAAKRLSREQQEQVVEAMLLRWEVLELEFGATAYATNVYLKPSGQGQALWQPGDPEPCMEGKFCMHFRPDMEEGGAVEGG</sequence>
<evidence type="ECO:0000313" key="2">
    <source>
        <dbReference type="Proteomes" id="UP000485058"/>
    </source>
</evidence>
<keyword evidence="2" id="KW-1185">Reference proteome</keyword>
<reference evidence="1 2" key="1">
    <citation type="submission" date="2020-02" db="EMBL/GenBank/DDBJ databases">
        <title>Draft genome sequence of Haematococcus lacustris strain NIES-144.</title>
        <authorList>
            <person name="Morimoto D."/>
            <person name="Nakagawa S."/>
            <person name="Yoshida T."/>
            <person name="Sawayama S."/>
        </authorList>
    </citation>
    <scope>NUCLEOTIDE SEQUENCE [LARGE SCALE GENOMIC DNA]</scope>
    <source>
        <strain evidence="1 2">NIES-144</strain>
    </source>
</reference>
<name>A0A699YGQ8_HAELA</name>
<proteinExistence type="predicted"/>
<gene>
    <name evidence="1" type="ORF">HaLaN_00798</name>
</gene>
<feature type="non-terminal residue" evidence="1">
    <location>
        <position position="107"/>
    </location>
</feature>
<dbReference type="Proteomes" id="UP000485058">
    <property type="component" value="Unassembled WGS sequence"/>
</dbReference>
<accession>A0A699YGQ8</accession>
<dbReference type="Gene3D" id="1.10.10.10">
    <property type="entry name" value="Winged helix-like DNA-binding domain superfamily/Winged helix DNA-binding domain"/>
    <property type="match status" value="1"/>
</dbReference>
<comment type="caution">
    <text evidence="1">The sequence shown here is derived from an EMBL/GenBank/DDBJ whole genome shotgun (WGS) entry which is preliminary data.</text>
</comment>
<dbReference type="InterPro" id="IPR036388">
    <property type="entry name" value="WH-like_DNA-bd_sf"/>
</dbReference>
<feature type="non-terminal residue" evidence="1">
    <location>
        <position position="1"/>
    </location>
</feature>
<dbReference type="AlphaFoldDB" id="A0A699YGQ8"/>
<dbReference type="EMBL" id="BLLF01000027">
    <property type="protein sequence ID" value="GFH06206.1"/>
    <property type="molecule type" value="Genomic_DNA"/>
</dbReference>
<organism evidence="1 2">
    <name type="scientific">Haematococcus lacustris</name>
    <name type="common">Green alga</name>
    <name type="synonym">Haematococcus pluvialis</name>
    <dbReference type="NCBI Taxonomy" id="44745"/>
    <lineage>
        <taxon>Eukaryota</taxon>
        <taxon>Viridiplantae</taxon>
        <taxon>Chlorophyta</taxon>
        <taxon>core chlorophytes</taxon>
        <taxon>Chlorophyceae</taxon>
        <taxon>CS clade</taxon>
        <taxon>Chlamydomonadales</taxon>
        <taxon>Haematococcaceae</taxon>
        <taxon>Haematococcus</taxon>
    </lineage>
</organism>
<evidence type="ECO:0000313" key="1">
    <source>
        <dbReference type="EMBL" id="GFH06206.1"/>
    </source>
</evidence>
<protein>
    <submittedName>
        <fullName evidence="1">Uncharacterized protein</fullName>
    </submittedName>
</protein>